<evidence type="ECO:0000313" key="2">
    <source>
        <dbReference type="EMBL" id="MCF2652916.1"/>
    </source>
</evidence>
<accession>A0ABS9CP57</accession>
<dbReference type="PANTHER" id="PTHR43031:SF1">
    <property type="entry name" value="PYRIDINE NUCLEOTIDE-DISULPHIDE OXIDOREDUCTASE"/>
    <property type="match status" value="1"/>
</dbReference>
<keyword evidence="3" id="KW-1185">Reference proteome</keyword>
<feature type="domain" description="Rhodanese" evidence="1">
    <location>
        <begin position="19"/>
        <end position="106"/>
    </location>
</feature>
<name>A0ABS9CP57_9FIRM</name>
<dbReference type="PANTHER" id="PTHR43031">
    <property type="entry name" value="FAD-DEPENDENT OXIDOREDUCTASE"/>
    <property type="match status" value="1"/>
</dbReference>
<dbReference type="Proteomes" id="UP001299220">
    <property type="component" value="Unassembled WGS sequence"/>
</dbReference>
<dbReference type="RefSeq" id="WP_235323955.1">
    <property type="nucleotide sequence ID" value="NZ_JAFBIT010000003.1"/>
</dbReference>
<evidence type="ECO:0000313" key="3">
    <source>
        <dbReference type="Proteomes" id="UP001299220"/>
    </source>
</evidence>
<gene>
    <name evidence="2" type="ORF">JQM67_09915</name>
</gene>
<dbReference type="PROSITE" id="PS50206">
    <property type="entry name" value="RHODANESE_3"/>
    <property type="match status" value="1"/>
</dbReference>
<protein>
    <submittedName>
        <fullName evidence="2">Rhodanese-like domain-containing protein</fullName>
    </submittedName>
</protein>
<comment type="caution">
    <text evidence="2">The sequence shown here is derived from an EMBL/GenBank/DDBJ whole genome shotgun (WGS) entry which is preliminary data.</text>
</comment>
<dbReference type="InterPro" id="IPR001763">
    <property type="entry name" value="Rhodanese-like_dom"/>
</dbReference>
<dbReference type="SUPFAM" id="SSF52821">
    <property type="entry name" value="Rhodanese/Cell cycle control phosphatase"/>
    <property type="match status" value="1"/>
</dbReference>
<sequence>MEHLYSRITFEEAKRIMDTEPAHVLFDVREEEEYVTGHAADAVLFPVDTITAETAAERIPTPDTPVLLYCRSGRRSREAAEKLIAFGYTRVYDVGSLVGWPYGLEWG</sequence>
<dbReference type="EMBL" id="JAFBIT010000003">
    <property type="protein sequence ID" value="MCF2652916.1"/>
    <property type="molecule type" value="Genomic_DNA"/>
</dbReference>
<dbReference type="CDD" id="cd00158">
    <property type="entry name" value="RHOD"/>
    <property type="match status" value="1"/>
</dbReference>
<dbReference type="Pfam" id="PF00581">
    <property type="entry name" value="Rhodanese"/>
    <property type="match status" value="1"/>
</dbReference>
<proteinExistence type="predicted"/>
<evidence type="ECO:0000259" key="1">
    <source>
        <dbReference type="PROSITE" id="PS50206"/>
    </source>
</evidence>
<dbReference type="Gene3D" id="3.40.250.10">
    <property type="entry name" value="Rhodanese-like domain"/>
    <property type="match status" value="1"/>
</dbReference>
<dbReference type="InterPro" id="IPR050229">
    <property type="entry name" value="GlpE_sulfurtransferase"/>
</dbReference>
<reference evidence="2 3" key="1">
    <citation type="submission" date="2020-12" db="EMBL/GenBank/DDBJ databases">
        <title>Whole genome sequences of gut porcine anaerobes.</title>
        <authorList>
            <person name="Kubasova T."/>
            <person name="Jahodarova E."/>
            <person name="Rychlik I."/>
        </authorList>
    </citation>
    <scope>NUCLEOTIDE SEQUENCE [LARGE SCALE GENOMIC DNA]</scope>
    <source>
        <strain evidence="2 3">An867</strain>
    </source>
</reference>
<dbReference type="InterPro" id="IPR036873">
    <property type="entry name" value="Rhodanese-like_dom_sf"/>
</dbReference>
<organism evidence="2 3">
    <name type="scientific">Anaeromassilibacillus senegalensis</name>
    <dbReference type="NCBI Taxonomy" id="1673717"/>
    <lineage>
        <taxon>Bacteria</taxon>
        <taxon>Bacillati</taxon>
        <taxon>Bacillota</taxon>
        <taxon>Clostridia</taxon>
        <taxon>Eubacteriales</taxon>
        <taxon>Acutalibacteraceae</taxon>
        <taxon>Anaeromassilibacillus</taxon>
    </lineage>
</organism>
<dbReference type="SMART" id="SM00450">
    <property type="entry name" value="RHOD"/>
    <property type="match status" value="1"/>
</dbReference>